<protein>
    <submittedName>
        <fullName evidence="10">Acyl-CoA dehydrogenase</fullName>
    </submittedName>
</protein>
<dbReference type="Proteomes" id="UP000321249">
    <property type="component" value="Unassembled WGS sequence"/>
</dbReference>
<dbReference type="InterPro" id="IPR009075">
    <property type="entry name" value="AcylCo_DH/oxidase_C"/>
</dbReference>
<evidence type="ECO:0000259" key="9">
    <source>
        <dbReference type="Pfam" id="PF02771"/>
    </source>
</evidence>
<dbReference type="GO" id="GO:0050660">
    <property type="term" value="F:flavin adenine dinucleotide binding"/>
    <property type="evidence" value="ECO:0007669"/>
    <property type="project" value="InterPro"/>
</dbReference>
<keyword evidence="5 6" id="KW-0560">Oxidoreductase</keyword>
<feature type="domain" description="Acyl-CoA dehydrogenase/oxidase N-terminal" evidence="9">
    <location>
        <begin position="7"/>
        <end position="120"/>
    </location>
</feature>
<evidence type="ECO:0000259" key="7">
    <source>
        <dbReference type="Pfam" id="PF00441"/>
    </source>
</evidence>
<dbReference type="SUPFAM" id="SSF56645">
    <property type="entry name" value="Acyl-CoA dehydrogenase NM domain-like"/>
    <property type="match status" value="1"/>
</dbReference>
<dbReference type="GO" id="GO:0005886">
    <property type="term" value="C:plasma membrane"/>
    <property type="evidence" value="ECO:0007669"/>
    <property type="project" value="TreeGrafter"/>
</dbReference>
<dbReference type="EMBL" id="VOQQ01000001">
    <property type="protein sequence ID" value="TXC62565.1"/>
    <property type="molecule type" value="Genomic_DNA"/>
</dbReference>
<dbReference type="InterPro" id="IPR013786">
    <property type="entry name" value="AcylCoA_DH/ox_N"/>
</dbReference>
<dbReference type="PANTHER" id="PTHR43292:SF3">
    <property type="entry name" value="ACYL-COA DEHYDROGENASE FADE29"/>
    <property type="match status" value="1"/>
</dbReference>
<reference evidence="10 11" key="1">
    <citation type="journal article" date="2015" name="J. Microbiol.">
        <title>Sphingosinicella ginsenosidimutans sp. nov., with ginsenoside converting activity.</title>
        <authorList>
            <person name="Kim J.K."/>
            <person name="Kang M.S."/>
            <person name="Park S.C."/>
            <person name="Kim K.M."/>
            <person name="Choi K."/>
            <person name="Yoon M.H."/>
            <person name="Im W.T."/>
        </authorList>
    </citation>
    <scope>NUCLEOTIDE SEQUENCE [LARGE SCALE GENOMIC DNA]</scope>
    <source>
        <strain evidence="10 11">BS-11</strain>
    </source>
</reference>
<evidence type="ECO:0000313" key="10">
    <source>
        <dbReference type="EMBL" id="TXC62565.1"/>
    </source>
</evidence>
<dbReference type="InterPro" id="IPR009100">
    <property type="entry name" value="AcylCoA_DH/oxidase_NM_dom_sf"/>
</dbReference>
<comment type="cofactor">
    <cofactor evidence="1 6">
        <name>FAD</name>
        <dbReference type="ChEBI" id="CHEBI:57692"/>
    </cofactor>
</comment>
<dbReference type="AlphaFoldDB" id="A0A5C6TRJ2"/>
<sequence>MEYSFSAEDRAFRDEVRTWLRANIPIEERPKEGAAMRAFDTAWQRRQFEAGWGGIAWPTEYGGRGLSLMHQLIWHEEYAHAGAPPPGCMFVGLNHGGPTLMARGSEAQQADHVPRILSGEAVWCQGFSEPGAGSDLAGIRMRGTVDGDDVVVNGSKIWSSYADVADWQELLVRTDPDLPRHRGLAWVICDMKLPGITVRPIRTMAGATTFSEVFYDNVRIPLSNVVGGLTEGWSVAMSTLSFERGTAMIPHQVELQRTIEELIVLAGEVPGPIAGKRAIQDDEIAARLATVRAEVAAMRAMTYAAISRALRSPVPGPEGAMISLYFAELFQRVHGLALDILGAGSVEREGAASQWVYRYLDGFKHSIAGGTTEIRRNIVGERVLGLPRGTK</sequence>
<evidence type="ECO:0000256" key="6">
    <source>
        <dbReference type="RuleBase" id="RU362125"/>
    </source>
</evidence>
<evidence type="ECO:0000256" key="4">
    <source>
        <dbReference type="ARBA" id="ARBA00022827"/>
    </source>
</evidence>
<evidence type="ECO:0000256" key="5">
    <source>
        <dbReference type="ARBA" id="ARBA00023002"/>
    </source>
</evidence>
<dbReference type="InterPro" id="IPR036250">
    <property type="entry name" value="AcylCo_DH-like_C"/>
</dbReference>
<dbReference type="Pfam" id="PF00441">
    <property type="entry name" value="Acyl-CoA_dh_1"/>
    <property type="match status" value="1"/>
</dbReference>
<dbReference type="PANTHER" id="PTHR43292">
    <property type="entry name" value="ACYL-COA DEHYDROGENASE"/>
    <property type="match status" value="1"/>
</dbReference>
<organism evidence="10 11">
    <name type="scientific">Allosphingosinicella ginsenosidimutans</name>
    <dbReference type="NCBI Taxonomy" id="1176539"/>
    <lineage>
        <taxon>Bacteria</taxon>
        <taxon>Pseudomonadati</taxon>
        <taxon>Pseudomonadota</taxon>
        <taxon>Alphaproteobacteria</taxon>
        <taxon>Sphingomonadales</taxon>
        <taxon>Sphingomonadaceae</taxon>
        <taxon>Allosphingosinicella</taxon>
    </lineage>
</organism>
<accession>A0A5C6TRJ2</accession>
<evidence type="ECO:0000256" key="1">
    <source>
        <dbReference type="ARBA" id="ARBA00001974"/>
    </source>
</evidence>
<dbReference type="RefSeq" id="WP_147041954.1">
    <property type="nucleotide sequence ID" value="NZ_VOQQ01000001.1"/>
</dbReference>
<dbReference type="OrthoDB" id="9780544at2"/>
<dbReference type="SUPFAM" id="SSF47203">
    <property type="entry name" value="Acyl-CoA dehydrogenase C-terminal domain-like"/>
    <property type="match status" value="1"/>
</dbReference>
<dbReference type="InterPro" id="IPR006091">
    <property type="entry name" value="Acyl-CoA_Oxase/DH_mid-dom"/>
</dbReference>
<dbReference type="InterPro" id="IPR037069">
    <property type="entry name" value="AcylCoA_DH/ox_N_sf"/>
</dbReference>
<dbReference type="GO" id="GO:0016627">
    <property type="term" value="F:oxidoreductase activity, acting on the CH-CH group of donors"/>
    <property type="evidence" value="ECO:0007669"/>
    <property type="project" value="InterPro"/>
</dbReference>
<dbReference type="Gene3D" id="2.40.110.10">
    <property type="entry name" value="Butyryl-CoA Dehydrogenase, subunit A, domain 2"/>
    <property type="match status" value="1"/>
</dbReference>
<evidence type="ECO:0000256" key="2">
    <source>
        <dbReference type="ARBA" id="ARBA00009347"/>
    </source>
</evidence>
<keyword evidence="3 6" id="KW-0285">Flavoprotein</keyword>
<keyword evidence="4 6" id="KW-0274">FAD</keyword>
<comment type="similarity">
    <text evidence="2 6">Belongs to the acyl-CoA dehydrogenase family.</text>
</comment>
<evidence type="ECO:0000313" key="11">
    <source>
        <dbReference type="Proteomes" id="UP000321249"/>
    </source>
</evidence>
<dbReference type="Pfam" id="PF02771">
    <property type="entry name" value="Acyl-CoA_dh_N"/>
    <property type="match status" value="1"/>
</dbReference>
<evidence type="ECO:0000259" key="8">
    <source>
        <dbReference type="Pfam" id="PF02770"/>
    </source>
</evidence>
<dbReference type="Gene3D" id="1.10.540.10">
    <property type="entry name" value="Acyl-CoA dehydrogenase/oxidase, N-terminal domain"/>
    <property type="match status" value="1"/>
</dbReference>
<proteinExistence type="inferred from homology"/>
<evidence type="ECO:0000256" key="3">
    <source>
        <dbReference type="ARBA" id="ARBA00022630"/>
    </source>
</evidence>
<keyword evidence="11" id="KW-1185">Reference proteome</keyword>
<gene>
    <name evidence="10" type="ORF">FRZ32_02160</name>
</gene>
<dbReference type="InterPro" id="IPR046373">
    <property type="entry name" value="Acyl-CoA_Oxase/DH_mid-dom_sf"/>
</dbReference>
<name>A0A5C6TRJ2_9SPHN</name>
<dbReference type="Pfam" id="PF02770">
    <property type="entry name" value="Acyl-CoA_dh_M"/>
    <property type="match status" value="1"/>
</dbReference>
<comment type="caution">
    <text evidence="10">The sequence shown here is derived from an EMBL/GenBank/DDBJ whole genome shotgun (WGS) entry which is preliminary data.</text>
</comment>
<dbReference type="InterPro" id="IPR052161">
    <property type="entry name" value="Mycobact_Acyl-CoA_DH"/>
</dbReference>
<feature type="domain" description="Acyl-CoA dehydrogenase/oxidase C-terminal" evidence="7">
    <location>
        <begin position="231"/>
        <end position="384"/>
    </location>
</feature>
<dbReference type="Gene3D" id="1.20.140.10">
    <property type="entry name" value="Butyryl-CoA Dehydrogenase, subunit A, domain 3"/>
    <property type="match status" value="1"/>
</dbReference>
<feature type="domain" description="Acyl-CoA oxidase/dehydrogenase middle" evidence="8">
    <location>
        <begin position="124"/>
        <end position="218"/>
    </location>
</feature>